<evidence type="ECO:0000256" key="4">
    <source>
        <dbReference type="ARBA" id="ARBA00022771"/>
    </source>
</evidence>
<evidence type="ECO:0000256" key="6">
    <source>
        <dbReference type="ARBA" id="ARBA00023015"/>
    </source>
</evidence>
<evidence type="ECO:0000313" key="14">
    <source>
        <dbReference type="Proteomes" id="UP000694523"/>
    </source>
</evidence>
<protein>
    <recommendedName>
        <fullName evidence="12">C2H2-type domain-containing protein</fullName>
    </recommendedName>
</protein>
<dbReference type="Pfam" id="PF00096">
    <property type="entry name" value="zf-C2H2"/>
    <property type="match status" value="2"/>
</dbReference>
<dbReference type="Proteomes" id="UP000694523">
    <property type="component" value="Unplaced"/>
</dbReference>
<dbReference type="Ensembl" id="ENSNMLT00000027801.1">
    <property type="protein sequence ID" value="ENSNMLP00000024857.1"/>
    <property type="gene ID" value="ENSNMLG00000015904.1"/>
</dbReference>
<keyword evidence="4 10" id="KW-0863">Zinc-finger</keyword>
<feature type="domain" description="C2H2-type" evidence="12">
    <location>
        <begin position="101"/>
        <end position="129"/>
    </location>
</feature>
<name>A0A8C6TRV1_9GOBI</name>
<dbReference type="InterPro" id="IPR013087">
    <property type="entry name" value="Znf_C2H2_type"/>
</dbReference>
<evidence type="ECO:0000256" key="3">
    <source>
        <dbReference type="ARBA" id="ARBA00022737"/>
    </source>
</evidence>
<evidence type="ECO:0000256" key="7">
    <source>
        <dbReference type="ARBA" id="ARBA00023125"/>
    </source>
</evidence>
<evidence type="ECO:0000256" key="8">
    <source>
        <dbReference type="ARBA" id="ARBA00023163"/>
    </source>
</evidence>
<dbReference type="FunFam" id="3.30.160.60:FF:000100">
    <property type="entry name" value="Zinc finger 45-like"/>
    <property type="match status" value="1"/>
</dbReference>
<reference evidence="13" key="2">
    <citation type="submission" date="2025-09" db="UniProtKB">
        <authorList>
            <consortium name="Ensembl"/>
        </authorList>
    </citation>
    <scope>IDENTIFICATION</scope>
</reference>
<keyword evidence="6" id="KW-0805">Transcription regulation</keyword>
<dbReference type="GO" id="GO:0008270">
    <property type="term" value="F:zinc ion binding"/>
    <property type="evidence" value="ECO:0007669"/>
    <property type="project" value="UniProtKB-KW"/>
</dbReference>
<reference evidence="13" key="1">
    <citation type="submission" date="2025-08" db="UniProtKB">
        <authorList>
            <consortium name="Ensembl"/>
        </authorList>
    </citation>
    <scope>IDENTIFICATION</scope>
</reference>
<dbReference type="FunFam" id="3.30.160.60:FF:000646">
    <property type="entry name" value="Myeloid zinc finger 1"/>
    <property type="match status" value="1"/>
</dbReference>
<keyword evidence="3" id="KW-0677">Repeat</keyword>
<comment type="subcellular location">
    <subcellularLocation>
        <location evidence="1">Nucleus</location>
    </subcellularLocation>
</comment>
<feature type="region of interest" description="Disordered" evidence="11">
    <location>
        <begin position="1"/>
        <end position="45"/>
    </location>
</feature>
<evidence type="ECO:0000256" key="2">
    <source>
        <dbReference type="ARBA" id="ARBA00022723"/>
    </source>
</evidence>
<dbReference type="GO" id="GO:0000981">
    <property type="term" value="F:DNA-binding transcription factor activity, RNA polymerase II-specific"/>
    <property type="evidence" value="ECO:0007669"/>
    <property type="project" value="TreeGrafter"/>
</dbReference>
<sequence length="160" mass="18578">MSEMDFDWRPADQRTPKRAALKKDSKRGRAARNSVTNGGKKRDAKQARCSICGKSYKKNYKTHLSVHTAEKPLSCSFCNKRFRQKYNLKEHMKIHTDEKPFSCPDCGVRFRHQHNLCRHISTVHKGQKPYSCPMCEKAFSQKRRSRISCLEETTVIESKG</sequence>
<evidence type="ECO:0000256" key="5">
    <source>
        <dbReference type="ARBA" id="ARBA00022833"/>
    </source>
</evidence>
<dbReference type="AlphaFoldDB" id="A0A8C6TRV1"/>
<feature type="domain" description="C2H2-type" evidence="12">
    <location>
        <begin position="73"/>
        <end position="100"/>
    </location>
</feature>
<keyword evidence="9" id="KW-0539">Nucleus</keyword>
<organism evidence="13 14">
    <name type="scientific">Neogobius melanostomus</name>
    <name type="common">round goby</name>
    <dbReference type="NCBI Taxonomy" id="47308"/>
    <lineage>
        <taxon>Eukaryota</taxon>
        <taxon>Metazoa</taxon>
        <taxon>Chordata</taxon>
        <taxon>Craniata</taxon>
        <taxon>Vertebrata</taxon>
        <taxon>Euteleostomi</taxon>
        <taxon>Actinopterygii</taxon>
        <taxon>Neopterygii</taxon>
        <taxon>Teleostei</taxon>
        <taxon>Neoteleostei</taxon>
        <taxon>Acanthomorphata</taxon>
        <taxon>Gobiaria</taxon>
        <taxon>Gobiiformes</taxon>
        <taxon>Gobioidei</taxon>
        <taxon>Gobiidae</taxon>
        <taxon>Benthophilinae</taxon>
        <taxon>Neogobiini</taxon>
        <taxon>Neogobius</taxon>
    </lineage>
</organism>
<dbReference type="SMART" id="SM00355">
    <property type="entry name" value="ZnF_C2H2"/>
    <property type="match status" value="3"/>
</dbReference>
<dbReference type="GO" id="GO:0003677">
    <property type="term" value="F:DNA binding"/>
    <property type="evidence" value="ECO:0007669"/>
    <property type="project" value="UniProtKB-KW"/>
</dbReference>
<feature type="compositionally biased region" description="Basic residues" evidence="11">
    <location>
        <begin position="16"/>
        <end position="30"/>
    </location>
</feature>
<proteinExistence type="predicted"/>
<dbReference type="PROSITE" id="PS00028">
    <property type="entry name" value="ZINC_FINGER_C2H2_1"/>
    <property type="match status" value="2"/>
</dbReference>
<evidence type="ECO:0000256" key="9">
    <source>
        <dbReference type="ARBA" id="ARBA00023242"/>
    </source>
</evidence>
<dbReference type="InterPro" id="IPR036236">
    <property type="entry name" value="Znf_C2H2_sf"/>
</dbReference>
<dbReference type="PROSITE" id="PS50157">
    <property type="entry name" value="ZINC_FINGER_C2H2_2"/>
    <property type="match status" value="2"/>
</dbReference>
<keyword evidence="8" id="KW-0804">Transcription</keyword>
<keyword evidence="2" id="KW-0479">Metal-binding</keyword>
<dbReference type="SUPFAM" id="SSF57667">
    <property type="entry name" value="beta-beta-alpha zinc fingers"/>
    <property type="match status" value="2"/>
</dbReference>
<dbReference type="PANTHER" id="PTHR24394">
    <property type="entry name" value="ZINC FINGER PROTEIN"/>
    <property type="match status" value="1"/>
</dbReference>
<evidence type="ECO:0000256" key="1">
    <source>
        <dbReference type="ARBA" id="ARBA00004123"/>
    </source>
</evidence>
<accession>A0A8C6TRV1</accession>
<keyword evidence="5" id="KW-0862">Zinc</keyword>
<feature type="compositionally biased region" description="Basic and acidic residues" evidence="11">
    <location>
        <begin position="1"/>
        <end position="15"/>
    </location>
</feature>
<evidence type="ECO:0000313" key="13">
    <source>
        <dbReference type="Ensembl" id="ENSNMLP00000024857.1"/>
    </source>
</evidence>
<dbReference type="PANTHER" id="PTHR24394:SF44">
    <property type="entry name" value="ZINC FINGER PROTEIN 271-LIKE"/>
    <property type="match status" value="1"/>
</dbReference>
<dbReference type="GO" id="GO:0005634">
    <property type="term" value="C:nucleus"/>
    <property type="evidence" value="ECO:0007669"/>
    <property type="project" value="UniProtKB-SubCell"/>
</dbReference>
<evidence type="ECO:0000256" key="10">
    <source>
        <dbReference type="PROSITE-ProRule" id="PRU00042"/>
    </source>
</evidence>
<keyword evidence="7" id="KW-0238">DNA-binding</keyword>
<keyword evidence="14" id="KW-1185">Reference proteome</keyword>
<dbReference type="Gene3D" id="3.30.160.60">
    <property type="entry name" value="Classic Zinc Finger"/>
    <property type="match status" value="4"/>
</dbReference>
<evidence type="ECO:0000259" key="12">
    <source>
        <dbReference type="PROSITE" id="PS50157"/>
    </source>
</evidence>
<evidence type="ECO:0000256" key="11">
    <source>
        <dbReference type="SAM" id="MobiDB-lite"/>
    </source>
</evidence>